<evidence type="ECO:0000313" key="13">
    <source>
        <dbReference type="Proteomes" id="UP000199630"/>
    </source>
</evidence>
<evidence type="ECO:0000256" key="3">
    <source>
        <dbReference type="ARBA" id="ARBA00012621"/>
    </source>
</evidence>
<dbReference type="UniPathway" id="UPA00958"/>
<comment type="similarity">
    <text evidence="10">Belongs to the glycosyltransferase group 1 family.</text>
</comment>
<evidence type="ECO:0000313" key="12">
    <source>
        <dbReference type="EMBL" id="SFJ73522.1"/>
    </source>
</evidence>
<dbReference type="Gene3D" id="3.40.50.11720">
    <property type="entry name" value="3-Deoxy-D-manno-octulosonic-acid transferase, N-terminal domain"/>
    <property type="match status" value="1"/>
</dbReference>
<dbReference type="InterPro" id="IPR038107">
    <property type="entry name" value="Glycos_transf_N_sf"/>
</dbReference>
<dbReference type="AlphaFoldDB" id="A0A1I3TSD7"/>
<keyword evidence="10" id="KW-0472">Membrane</keyword>
<keyword evidence="13" id="KW-1185">Reference proteome</keyword>
<dbReference type="Pfam" id="PF04413">
    <property type="entry name" value="Glycos_transf_N"/>
    <property type="match status" value="1"/>
</dbReference>
<evidence type="ECO:0000256" key="6">
    <source>
        <dbReference type="ARBA" id="ARBA00031445"/>
    </source>
</evidence>
<organism evidence="12 13">
    <name type="scientific">Celeribacter neptunius</name>
    <dbReference type="NCBI Taxonomy" id="588602"/>
    <lineage>
        <taxon>Bacteria</taxon>
        <taxon>Pseudomonadati</taxon>
        <taxon>Pseudomonadota</taxon>
        <taxon>Alphaproteobacteria</taxon>
        <taxon>Rhodobacterales</taxon>
        <taxon>Roseobacteraceae</taxon>
        <taxon>Celeribacter</taxon>
    </lineage>
</organism>
<feature type="site" description="Transition state stabilizer" evidence="9">
    <location>
        <position position="131"/>
    </location>
</feature>
<feature type="active site" description="Proton acceptor" evidence="8">
    <location>
        <position position="61"/>
    </location>
</feature>
<comment type="catalytic activity">
    <reaction evidence="7 10">
        <text>lipid IVA (E. coli) + CMP-3-deoxy-beta-D-manno-octulosonate = alpha-Kdo-(2-&gt;6)-lipid IVA (E. coli) + CMP + H(+)</text>
        <dbReference type="Rhea" id="RHEA:28066"/>
        <dbReference type="ChEBI" id="CHEBI:15378"/>
        <dbReference type="ChEBI" id="CHEBI:58603"/>
        <dbReference type="ChEBI" id="CHEBI:60364"/>
        <dbReference type="ChEBI" id="CHEBI:60377"/>
        <dbReference type="ChEBI" id="CHEBI:85987"/>
        <dbReference type="EC" id="2.4.99.12"/>
    </reaction>
</comment>
<dbReference type="InterPro" id="IPR007507">
    <property type="entry name" value="Glycos_transf_N"/>
</dbReference>
<dbReference type="RefSeq" id="WP_090061357.1">
    <property type="nucleotide sequence ID" value="NZ_FORH01000005.1"/>
</dbReference>
<evidence type="ECO:0000256" key="2">
    <source>
        <dbReference type="ARBA" id="ARBA00004713"/>
    </source>
</evidence>
<dbReference type="STRING" id="588602.SAMN04487991_2850"/>
<dbReference type="Proteomes" id="UP000199630">
    <property type="component" value="Unassembled WGS sequence"/>
</dbReference>
<evidence type="ECO:0000256" key="5">
    <source>
        <dbReference type="ARBA" id="ARBA00022679"/>
    </source>
</evidence>
<dbReference type="GO" id="GO:0043842">
    <property type="term" value="F:Kdo transferase activity"/>
    <property type="evidence" value="ECO:0007669"/>
    <property type="project" value="UniProtKB-EC"/>
</dbReference>
<evidence type="ECO:0000256" key="7">
    <source>
        <dbReference type="ARBA" id="ARBA00049183"/>
    </source>
</evidence>
<sequence>MFLYRFLLTCLSPLFALVLLRQILRGRERLSDLAQRFGADLLKRPPSAAPVLWVHGASNGELTAARGMIEEALRRAPGIEVLVTVNTVSARRMVRKWKLPRLTVRLAPMDLRPVLTRFIDTMRPAVLVSLENEIWPNRFTLLAKRGIPVVVAGARMSEKTAGRWEKLSPLFGGVTRRTITAISHLAAQDMASEQRLLQLGLPAEVLLPRMNLKSTVEIDETPSAEFDALVPQFARETTWLAASTHAGEERLICDAFQALRRQNLSARLILAPRHPARADSVITELKQAGLTFAQRSKGEAPGSAPVYLADTLGEMALWYRLAGISFIGGSLVERGGHTPYEPVQFDTAILHGPHVSNHHAAYRALDEAEAARLLTDADGLSAAVAGLMADPKAAAEMAQRAHAALAPLREDQMRQEAFWAALADLPKLQALA</sequence>
<dbReference type="Gene3D" id="3.40.50.2000">
    <property type="entry name" value="Glycogen Phosphorylase B"/>
    <property type="match status" value="1"/>
</dbReference>
<dbReference type="SUPFAM" id="SSF53756">
    <property type="entry name" value="UDP-Glycosyltransferase/glycogen phosphorylase"/>
    <property type="match status" value="1"/>
</dbReference>
<keyword evidence="10" id="KW-0448">Lipopolysaccharide biosynthesis</keyword>
<name>A0A1I3TSD7_9RHOB</name>
<feature type="site" description="Transition state stabilizer" evidence="9">
    <location>
        <position position="213"/>
    </location>
</feature>
<protein>
    <recommendedName>
        <fullName evidence="4 10">3-deoxy-D-manno-octulosonic acid transferase</fullName>
        <shortName evidence="10">Kdo transferase</shortName>
        <ecNumber evidence="3 10">2.4.99.12</ecNumber>
    </recommendedName>
    <alternativeName>
        <fullName evidence="6 10">Lipid IV(A) 3-deoxy-D-manno-octulosonic acid transferase</fullName>
    </alternativeName>
</protein>
<evidence type="ECO:0000256" key="4">
    <source>
        <dbReference type="ARBA" id="ARBA00019077"/>
    </source>
</evidence>
<accession>A0A1I3TSD7</accession>
<dbReference type="PANTHER" id="PTHR42755:SF1">
    <property type="entry name" value="3-DEOXY-D-MANNO-OCTULOSONIC ACID TRANSFERASE, MITOCHONDRIAL-RELATED"/>
    <property type="match status" value="1"/>
</dbReference>
<evidence type="ECO:0000259" key="11">
    <source>
        <dbReference type="Pfam" id="PF04413"/>
    </source>
</evidence>
<dbReference type="OrthoDB" id="9789797at2"/>
<evidence type="ECO:0000256" key="9">
    <source>
        <dbReference type="PIRSR" id="PIRSR639901-2"/>
    </source>
</evidence>
<feature type="domain" description="3-deoxy-D-manno-octulosonic-acid transferase N-terminal" evidence="11">
    <location>
        <begin position="33"/>
        <end position="213"/>
    </location>
</feature>
<dbReference type="EMBL" id="FORH01000005">
    <property type="protein sequence ID" value="SFJ73522.1"/>
    <property type="molecule type" value="Genomic_DNA"/>
</dbReference>
<dbReference type="GO" id="GO:0005886">
    <property type="term" value="C:plasma membrane"/>
    <property type="evidence" value="ECO:0007669"/>
    <property type="project" value="UniProtKB-SubCell"/>
</dbReference>
<proteinExistence type="inferred from homology"/>
<comment type="subcellular location">
    <subcellularLocation>
        <location evidence="10">Cell membrane</location>
    </subcellularLocation>
</comment>
<evidence type="ECO:0000256" key="1">
    <source>
        <dbReference type="ARBA" id="ARBA00003394"/>
    </source>
</evidence>
<evidence type="ECO:0000256" key="8">
    <source>
        <dbReference type="PIRSR" id="PIRSR639901-1"/>
    </source>
</evidence>
<dbReference type="PANTHER" id="PTHR42755">
    <property type="entry name" value="3-DEOXY-MANNO-OCTULOSONATE CYTIDYLYLTRANSFERASE"/>
    <property type="match status" value="1"/>
</dbReference>
<comment type="function">
    <text evidence="1 10">Involved in lipopolysaccharide (LPS) biosynthesis. Catalyzes the transfer of 3-deoxy-D-manno-octulosonate (Kdo) residue(s) from CMP-Kdo to lipid IV(A), the tetraacyldisaccharide-1,4'-bisphosphate precursor of lipid A.</text>
</comment>
<keyword evidence="5 10" id="KW-0808">Transferase</keyword>
<dbReference type="GO" id="GO:0009244">
    <property type="term" value="P:lipopolysaccharide core region biosynthetic process"/>
    <property type="evidence" value="ECO:0007669"/>
    <property type="project" value="UniProtKB-UniRule"/>
</dbReference>
<comment type="pathway">
    <text evidence="2 10">Bacterial outer membrane biogenesis; LPS core biosynthesis.</text>
</comment>
<dbReference type="InterPro" id="IPR039901">
    <property type="entry name" value="Kdotransferase"/>
</dbReference>
<reference evidence="13" key="1">
    <citation type="submission" date="2016-10" db="EMBL/GenBank/DDBJ databases">
        <authorList>
            <person name="Varghese N."/>
            <person name="Submissions S."/>
        </authorList>
    </citation>
    <scope>NUCLEOTIDE SEQUENCE [LARGE SCALE GENOMIC DNA]</scope>
    <source>
        <strain evidence="13">DSM 26471</strain>
    </source>
</reference>
<evidence type="ECO:0000256" key="10">
    <source>
        <dbReference type="RuleBase" id="RU365103"/>
    </source>
</evidence>
<keyword evidence="10" id="KW-1003">Cell membrane</keyword>
<gene>
    <name evidence="12" type="ORF">SAMN04487991_2850</name>
</gene>
<dbReference type="GO" id="GO:0009245">
    <property type="term" value="P:lipid A biosynthetic process"/>
    <property type="evidence" value="ECO:0007669"/>
    <property type="project" value="TreeGrafter"/>
</dbReference>
<dbReference type="EC" id="2.4.99.12" evidence="3 10"/>